<keyword evidence="3 5" id="KW-1015">Disulfide bond</keyword>
<dbReference type="InterPro" id="IPR000998">
    <property type="entry name" value="MAM_dom"/>
</dbReference>
<evidence type="ECO:0000259" key="7">
    <source>
        <dbReference type="PROSITE" id="PS50287"/>
    </source>
</evidence>
<dbReference type="Pfam" id="PF00530">
    <property type="entry name" value="SRCR"/>
    <property type="match status" value="3"/>
</dbReference>
<dbReference type="SMART" id="SM00710">
    <property type="entry name" value="PbH1"/>
    <property type="match status" value="17"/>
</dbReference>
<dbReference type="PROSITE" id="PS50060">
    <property type="entry name" value="MAM_2"/>
    <property type="match status" value="1"/>
</dbReference>
<evidence type="ECO:0000313" key="9">
    <source>
        <dbReference type="Proteomes" id="UP000225706"/>
    </source>
</evidence>
<comment type="caution">
    <text evidence="5">Lacks conserved residue(s) required for the propagation of feature annotation.</text>
</comment>
<evidence type="ECO:0000256" key="2">
    <source>
        <dbReference type="ARBA" id="ARBA00022737"/>
    </source>
</evidence>
<dbReference type="InterPro" id="IPR016186">
    <property type="entry name" value="C-type_lectin-like/link_sf"/>
</dbReference>
<dbReference type="PRINTS" id="PR00258">
    <property type="entry name" value="SPERACTRCPTR"/>
</dbReference>
<feature type="domain" description="SRCR" evidence="7">
    <location>
        <begin position="1677"/>
        <end position="1778"/>
    </location>
</feature>
<dbReference type="FunFam" id="3.10.250.10:FF:000001">
    <property type="entry name" value="Lysyl oxidase 4 isoform X1"/>
    <property type="match status" value="1"/>
</dbReference>
<dbReference type="InterPro" id="IPR001190">
    <property type="entry name" value="SRCR"/>
</dbReference>
<feature type="disulfide bond" evidence="5">
    <location>
        <begin position="1748"/>
        <end position="1758"/>
    </location>
</feature>
<dbReference type="Proteomes" id="UP000225706">
    <property type="component" value="Unassembled WGS sequence"/>
</dbReference>
<dbReference type="PROSITE" id="PS50287">
    <property type="entry name" value="SRCR_2"/>
    <property type="match status" value="3"/>
</dbReference>
<dbReference type="InterPro" id="IPR011050">
    <property type="entry name" value="Pectin_lyase_fold/virulence"/>
</dbReference>
<dbReference type="EMBL" id="LSMT01000547">
    <property type="protein sequence ID" value="PFX16431.1"/>
    <property type="molecule type" value="Genomic_DNA"/>
</dbReference>
<reference evidence="9" key="1">
    <citation type="journal article" date="2017" name="bioRxiv">
        <title>Comparative analysis of the genomes of Stylophora pistillata and Acropora digitifera provides evidence for extensive differences between species of corals.</title>
        <authorList>
            <person name="Voolstra C.R."/>
            <person name="Li Y."/>
            <person name="Liew Y.J."/>
            <person name="Baumgarten S."/>
            <person name="Zoccola D."/>
            <person name="Flot J.-F."/>
            <person name="Tambutte S."/>
            <person name="Allemand D."/>
            <person name="Aranda M."/>
        </authorList>
    </citation>
    <scope>NUCLEOTIDE SEQUENCE [LARGE SCALE GENOMIC DNA]</scope>
</reference>
<dbReference type="Gene3D" id="3.10.250.10">
    <property type="entry name" value="SRCR-like domain"/>
    <property type="match status" value="3"/>
</dbReference>
<dbReference type="PANTHER" id="PTHR47653">
    <property type="entry name" value="PROTEIN BARK BEETLE"/>
    <property type="match status" value="1"/>
</dbReference>
<dbReference type="SMART" id="SM00202">
    <property type="entry name" value="SR"/>
    <property type="match status" value="3"/>
</dbReference>
<evidence type="ECO:0000256" key="5">
    <source>
        <dbReference type="PROSITE-ProRule" id="PRU00196"/>
    </source>
</evidence>
<keyword evidence="1" id="KW-0732">Signal</keyword>
<dbReference type="Gene3D" id="2.60.120.200">
    <property type="match status" value="1"/>
</dbReference>
<evidence type="ECO:0000313" key="8">
    <source>
        <dbReference type="EMBL" id="PFX16431.1"/>
    </source>
</evidence>
<dbReference type="PROSITE" id="PS00420">
    <property type="entry name" value="SRCR_1"/>
    <property type="match status" value="1"/>
</dbReference>
<keyword evidence="8" id="KW-0675">Receptor</keyword>
<dbReference type="GO" id="GO:0016020">
    <property type="term" value="C:membrane"/>
    <property type="evidence" value="ECO:0007669"/>
    <property type="project" value="InterPro"/>
</dbReference>
<feature type="disulfide bond" evidence="5">
    <location>
        <begin position="180"/>
        <end position="190"/>
    </location>
</feature>
<accession>A0A2B4RFQ0</accession>
<dbReference type="Pfam" id="PF13229">
    <property type="entry name" value="Beta_helix"/>
    <property type="match status" value="2"/>
</dbReference>
<organism evidence="8 9">
    <name type="scientific">Stylophora pistillata</name>
    <name type="common">Smooth cauliflower coral</name>
    <dbReference type="NCBI Taxonomy" id="50429"/>
    <lineage>
        <taxon>Eukaryota</taxon>
        <taxon>Metazoa</taxon>
        <taxon>Cnidaria</taxon>
        <taxon>Anthozoa</taxon>
        <taxon>Hexacorallia</taxon>
        <taxon>Scleractinia</taxon>
        <taxon>Astrocoeniina</taxon>
        <taxon>Pocilloporidae</taxon>
        <taxon>Stylophora</taxon>
    </lineage>
</organism>
<dbReference type="CDD" id="cd00037">
    <property type="entry name" value="CLECT"/>
    <property type="match status" value="1"/>
</dbReference>
<dbReference type="SUPFAM" id="SSF49899">
    <property type="entry name" value="Concanavalin A-like lectins/glucanases"/>
    <property type="match status" value="1"/>
</dbReference>
<sequence length="2913" mass="329491">MLPKYCIVLAIFFKCGICDYGRNISRELNGTVIDSKTLTHVEGPYLVTSDLVVAENASLIIEPGTQINFVPSVGVRVHGSLHAKGTPSHRITFRAVPCNESLSCKNSAIPYNQGIRLVGGTSHNNGRLELQWNGQWGTICADLWDLRDTQVACRQLGFLRAKRYYLHPGAGSVYLKYVECTGKEDSIWDCRYSWVSYWPCAHSQDIGIECDIHLPILAQRVYWKGIYFAPRNSTKNHRNSSLENVDIENAFDGIKAKREAPDLHGVTIRDGAYGLQVQELAKPMEIVDSTILSPAMIGVNIENLFGNVTMRNASTKNTRFGDGLVYTRTAADLCSVFPQKLSFPLLLNAVAKTSPTRNYKYGLVIEQGVTNAMIDSWYSIGNQNDGLNLKRQEGKLLVNHCVVHSNRQNGLLLTDGQFRRLQSLQLNNCQVSENSEYGVLFEINSAFSSYQDNYTITLSNSTISNNALGGFKLIPMFCYWKAYSLHRRVKLLFVGNVVTANQKFGLLVDGPEWYEAKAVLANNTFKENIGFAIKIGYKNFSNSLCKVFNSFPVRVQIVANIFTKNIGEYTCFIDYNALPAKRQVIINKNWFLENQGIKSFSNSYIRTKTQAVIAATEGNITVEHNSFDNPSFPHDFAFFFKDHSRVILARKNWWGTRDECKIKDRIFDFEDRVELPRIQYYPFLLFRNSSSAQVHSGVRPSCFVRGNKISGILDEAVNITRYFSPYQVIGDVIIQPEGVLTIEHGVTLEFPLKGLFLVHGQIIMRGSSKERVNFIPKTPSAQKLRLVEGPGPWEGKVEIWFNNTWLPVCMRTFRYEYKVVCRQLGYEWVKSYHNDSNGKDDMFLHNVRCDTDQTDNITDCNMKNWTSSLSCTTNVLHVSCKIPFWAGIHFAVTSKKSFFLNVDIQYAGFAYREDLGIPGIAFRVDLSRHIISRVSVSNSAGMGFQIMYPDPFDKSHGIVNSTISKTELDGIRLEAPFFSLLRVDVINTKGYGFLYHYNWNSLNAHVLTIADETAKKFIQTCTENETFIDDSSLVYYLAVTARSSVACQRTITVSQKYTIGVQLIHHDVNSSAPFYIYSGRNKSSSEVWDVQSIRWSNRPIWMTRNSSILLENSYGRNDYVSTIHLLLFLIKEGEAATSKSENLIINDSTFSHNAPGGIYLGGEDSGNIQIVNSAVRYSPRNGLETAFLRLDSLTVFNCEFMTHQIGIKLGSLQKWRAPQKLGSPGNVNIENSKVSNSTQEAIHVEDSNKLKSIHIKNSSVTHNDGFGLYLGGFYTSVKLLVTETRFAWNLGTSVYSRGRVCLYPCISRSVFKNSSFLNNLGPVVNIDGSPWEIESNVFANNTKAPVIVTPFSSRSDYRREVFVRKNHFLLNVCEEKGVIYITGNSKKMIIEGNVFRENYGRSIFIAEMFPANATIRSNVFKDNRCPNSGVIEVRRMEMDIEIVGNVFQFNQGLFMVRLHCEYAIRSRLFSVQKKLNFSKNSLSNNTEVSSRTQPCEVRISGLTNSKAISINYNIFNSNSFSKELCVNTHASSHRSILPVPLNFWGYEDEVKIKQRIFDAEDNYEHTLAGFHPFLNNAGNVVQNSSTRNTFDVPAEKYLGGRILFSVQLRKNQSPFIVLSDVTILPNASLTVEAGVEVRFKPGVGMLILGSLFVHGAKDEPVTFSLWKRNQSEKSLPVRLVGGKFPWQGRAEIFHQGNWTPVCLNKTASFETNSAKVVCEHLGYQTPLNTSFSPEKCTSVWTSCAFLSCNGSEADVKECSFSFHNLTCNSSTHVLLNCSGGKPWGNIRFVREVNSSSHHSTSYLQHVNIEHCGEIHGHEVAAIESIQYVPDLSFLTVLNCTAGSIKVWFPEKQVSITNSSFMNCGGNGFEIMNAKQNVAIESVRSVKNSYGLRFTIPNGGWMHGLPYGQADVCGSEKLVPVKDREVFLYFRKPFLTYSNPRVSCSVSVYSQEFYGLAVQMLVMRNMQYLSIYNHRSEVLKFSPKDLGPLSRRVIPWNYIRVDFEGWFQSEMILRVHSVEKKGTYIRLGLSYFQTGYGAITSPPISNDSNYCYFVFYYKLWMKGTAYLSILLEGLNGNESTILWSTNDTMDYWKKEVIMLPQTSSNYSIVFLGFFRYTAFIAIDDMDFIQCGLSPGVMHSVSESVFSGNYEQGISYMSNQTKSHILKIERCQITNNGLSPVLNGKPPGAIHLNAVDQVFKIVNNYLAENKNGGIFSSVRHEDPPSQPPQISQIHANTLESNKGGTLILEGNSEPYLNVNVTNNYFSLNLAQDWNGIGNSVCNITRLLAIVRGNFFYKNIGHYVFFYDLPKTNMTGLQFVNNTLYKNSASGLNVNYGATILCNGGAEIHGNVLHNPGNRYQISTTMQGSSLIANATFNWWGENVPDLIAFLILDKKKEYRLSLTVIFQPFIELLPRRVISESCPPEWIKEDEMCFLYKGGSLTFHEAEKYCWSYGGNLITMLSGEDKRLVNSLRQQESLVRPSVLPSLWIMGRRFVREPRSSYGQDNGICAVVDNYGNITESHCNRLNPFVCVRRPEQRETCGFNSKNTPPQIPAISNYEKKLLNLIENIKFRNVHCWFKKNLSSDIQSNIKQSSDLLVPADKTSDFYKMDKRTYNGLLQKNITKTYKKVPPNTTVSIELASKRIAKKFDLDERVNTTARREAFITLQDHKPNFANNPTCCLINPAKSEIGKISKQILDRINRGTVNHLNLNQWKNTKAVLRWFNNITNKERYSFIAFDVVDFYPSISVDLLNTALEFASGHVSITDEERNIVLHAKKSLLYSEGEPWGKKTSADLFDVTMGSYDGAESCELVGCYLLYTIKEKHGHNFGLYREDGLGVIRESLRKAEIIKKDLCRFFERYGLKKTIETHKKVVNFLDVTLNLNNRDFKQTTTATATRTWENNRSNWQNNSPARAF</sequence>
<dbReference type="SUPFAM" id="SSF56487">
    <property type="entry name" value="SRCR-like"/>
    <property type="match status" value="3"/>
</dbReference>
<evidence type="ECO:0000256" key="3">
    <source>
        <dbReference type="ARBA" id="ARBA00023157"/>
    </source>
</evidence>
<evidence type="ECO:0000259" key="6">
    <source>
        <dbReference type="PROSITE" id="PS50060"/>
    </source>
</evidence>
<feature type="domain" description="SRCR" evidence="7">
    <location>
        <begin position="784"/>
        <end position="881"/>
    </location>
</feature>
<dbReference type="InterPro" id="IPR036772">
    <property type="entry name" value="SRCR-like_dom_sf"/>
</dbReference>
<dbReference type="SUPFAM" id="SSF56436">
    <property type="entry name" value="C-type lectin-like"/>
    <property type="match status" value="1"/>
</dbReference>
<dbReference type="InterPro" id="IPR012334">
    <property type="entry name" value="Pectin_lyas_fold"/>
</dbReference>
<protein>
    <submittedName>
        <fullName evidence="8">Macrophage receptor MARCO</fullName>
    </submittedName>
</protein>
<dbReference type="Gene3D" id="2.160.20.10">
    <property type="entry name" value="Single-stranded right-handed beta-helix, Pectin lyase-like"/>
    <property type="match status" value="3"/>
</dbReference>
<feature type="domain" description="SRCR" evidence="7">
    <location>
        <begin position="115"/>
        <end position="211"/>
    </location>
</feature>
<dbReference type="STRING" id="50429.A0A2B4RFQ0"/>
<gene>
    <name evidence="8" type="primary">MARCO</name>
    <name evidence="8" type="ORF">AWC38_SpisGene19296</name>
</gene>
<dbReference type="GO" id="GO:0045217">
    <property type="term" value="P:cell-cell junction maintenance"/>
    <property type="evidence" value="ECO:0007669"/>
    <property type="project" value="TreeGrafter"/>
</dbReference>
<comment type="caution">
    <text evidence="8">The sequence shown here is derived from an EMBL/GenBank/DDBJ whole genome shotgun (WGS) entry which is preliminary data.</text>
</comment>
<dbReference type="SUPFAM" id="SSF51126">
    <property type="entry name" value="Pectin lyase-like"/>
    <property type="match status" value="3"/>
</dbReference>
<dbReference type="PANTHER" id="PTHR47653:SF1">
    <property type="entry name" value="DELETED IN MALIGNANT BRAIN TUMORS 1 PROTEIN"/>
    <property type="match status" value="1"/>
</dbReference>
<dbReference type="InterPro" id="IPR053243">
    <property type="entry name" value="SJ_maturation_regulator"/>
</dbReference>
<dbReference type="SMART" id="SM00034">
    <property type="entry name" value="CLECT"/>
    <property type="match status" value="1"/>
</dbReference>
<dbReference type="InterPro" id="IPR001304">
    <property type="entry name" value="C-type_lectin-like"/>
</dbReference>
<dbReference type="InterPro" id="IPR039448">
    <property type="entry name" value="Beta_helix"/>
</dbReference>
<proteinExistence type="predicted"/>
<dbReference type="InterPro" id="IPR016187">
    <property type="entry name" value="CTDL_fold"/>
</dbReference>
<dbReference type="OrthoDB" id="73209at2759"/>
<keyword evidence="2" id="KW-0677">Repeat</keyword>
<dbReference type="InterPro" id="IPR013320">
    <property type="entry name" value="ConA-like_dom_sf"/>
</dbReference>
<keyword evidence="4" id="KW-0325">Glycoprotein</keyword>
<feature type="domain" description="MAM" evidence="6">
    <location>
        <begin position="2015"/>
        <end position="2131"/>
    </location>
</feature>
<dbReference type="Gene3D" id="3.10.100.10">
    <property type="entry name" value="Mannose-Binding Protein A, subunit A"/>
    <property type="match status" value="1"/>
</dbReference>
<name>A0A2B4RFQ0_STYPI</name>
<evidence type="ECO:0000256" key="4">
    <source>
        <dbReference type="ARBA" id="ARBA00023180"/>
    </source>
</evidence>
<dbReference type="InterPro" id="IPR006626">
    <property type="entry name" value="PbH1"/>
</dbReference>
<evidence type="ECO:0000256" key="1">
    <source>
        <dbReference type="ARBA" id="ARBA00022729"/>
    </source>
</evidence>
<dbReference type="Pfam" id="PF00629">
    <property type="entry name" value="MAM"/>
    <property type="match status" value="1"/>
</dbReference>
<keyword evidence="9" id="KW-1185">Reference proteome</keyword>